<dbReference type="EMBL" id="AP025591">
    <property type="protein sequence ID" value="BDG02186.1"/>
    <property type="molecule type" value="Genomic_DNA"/>
</dbReference>
<dbReference type="PRINTS" id="PR00344">
    <property type="entry name" value="BCTRLSENSOR"/>
</dbReference>
<feature type="domain" description="Histidine kinase" evidence="10">
    <location>
        <begin position="306"/>
        <end position="514"/>
    </location>
</feature>
<evidence type="ECO:0000259" key="10">
    <source>
        <dbReference type="PROSITE" id="PS50109"/>
    </source>
</evidence>
<comment type="catalytic activity">
    <reaction evidence="1">
        <text>ATP + protein L-histidine = ADP + protein N-phospho-L-histidine.</text>
        <dbReference type="EC" id="2.7.13.3"/>
    </reaction>
</comment>
<name>A0ABM7WRX1_9BACT</name>
<dbReference type="EC" id="2.7.13.3" evidence="2"/>
<dbReference type="Pfam" id="PF00072">
    <property type="entry name" value="Response_reg"/>
    <property type="match status" value="1"/>
</dbReference>
<dbReference type="InterPro" id="IPR001789">
    <property type="entry name" value="Sig_transdc_resp-reg_receiver"/>
</dbReference>
<dbReference type="Pfam" id="PF02518">
    <property type="entry name" value="HATPase_c"/>
    <property type="match status" value="1"/>
</dbReference>
<dbReference type="InterPro" id="IPR011006">
    <property type="entry name" value="CheY-like_superfamily"/>
</dbReference>
<dbReference type="Gene3D" id="1.10.287.130">
    <property type="match status" value="1"/>
</dbReference>
<dbReference type="InterPro" id="IPR004358">
    <property type="entry name" value="Sig_transdc_His_kin-like_C"/>
</dbReference>
<dbReference type="PROSITE" id="PS50110">
    <property type="entry name" value="RESPONSE_REGULATORY"/>
    <property type="match status" value="1"/>
</dbReference>
<proteinExistence type="predicted"/>
<dbReference type="Pfam" id="PF00512">
    <property type="entry name" value="HisKA"/>
    <property type="match status" value="1"/>
</dbReference>
<dbReference type="InterPro" id="IPR036890">
    <property type="entry name" value="HATPase_C_sf"/>
</dbReference>
<dbReference type="InterPro" id="IPR003594">
    <property type="entry name" value="HATPase_dom"/>
</dbReference>
<evidence type="ECO:0000259" key="11">
    <source>
        <dbReference type="PROSITE" id="PS50110"/>
    </source>
</evidence>
<feature type="modified residue" description="4-aspartylphosphate" evidence="9">
    <location>
        <position position="70"/>
    </location>
</feature>
<reference evidence="13" key="1">
    <citation type="journal article" date="2022" name="Int. J. Syst. Evol. Microbiol.">
        <title>Anaeromyxobacter oryzae sp. nov., Anaeromyxobacter diazotrophicus sp. nov. and Anaeromyxobacter paludicola sp. nov., isolated from paddy soils.</title>
        <authorList>
            <person name="Itoh H."/>
            <person name="Xu Z."/>
            <person name="Mise K."/>
            <person name="Masuda Y."/>
            <person name="Ushijima N."/>
            <person name="Hayakawa C."/>
            <person name="Shiratori Y."/>
            <person name="Senoo K."/>
        </authorList>
    </citation>
    <scope>NUCLEOTIDE SEQUENCE [LARGE SCALE GENOMIC DNA]</scope>
    <source>
        <strain evidence="13">Red232</strain>
    </source>
</reference>
<dbReference type="InterPro" id="IPR036097">
    <property type="entry name" value="HisK_dim/P_sf"/>
</dbReference>
<dbReference type="Gene3D" id="3.30.565.10">
    <property type="entry name" value="Histidine kinase-like ATPase, C-terminal domain"/>
    <property type="match status" value="1"/>
</dbReference>
<protein>
    <recommendedName>
        <fullName evidence="2">histidine kinase</fullName>
        <ecNumber evidence="2">2.7.13.3</ecNumber>
    </recommendedName>
</protein>
<dbReference type="SMART" id="SM00388">
    <property type="entry name" value="HisKA"/>
    <property type="match status" value="1"/>
</dbReference>
<sequence>MESAVHQRGVGLRPDSAPESTLLIVDDDEHVRRALRRVLRRARCRVLDVPDAPGALRILEAEPVQVVVSDYRMPGMSGVELLREVKERWPRVQRVLLTGQADSTAIEEAVNQSEIYRFIWKPWDDGHLLITIQSAVDQYWIVEENARLQKLVAQRNAELERLNRDLDGQLAARSQALVRAAQEWRACFDAIGDPLAIMRDGGCEVVRANAAFARAAGVQINLLNGLRCAEHGFGALPCPSRCALPRGGAAEREARFGERTWLVRSFPFEAESVTVVVYKDVTDEREVTRRLFHAEKMSAVGQLAGGVAHEINNPLGGILAFAQLMSREERSADDIENLRLIQDAANRAKRIVESLLRFSRRPREEEKGPVELSQVFEDALFLLSSQLKGGRFEVVRRYEPAVALANANQLQQIAVNLLVNALQAMGGEGRVVLTTGASDPGRVRLSVTDSGPGIRPEIAKRIFEPFFTTKPEGQGTGLGLSICYQIAEEHGGSIRAESGPDQGACFVVELPAAHQRKDREDITS</sequence>
<evidence type="ECO:0000256" key="4">
    <source>
        <dbReference type="ARBA" id="ARBA00022679"/>
    </source>
</evidence>
<accession>A0ABM7WRX1</accession>
<dbReference type="SUPFAM" id="SSF47384">
    <property type="entry name" value="Homodimeric domain of signal transducing histidine kinase"/>
    <property type="match status" value="1"/>
</dbReference>
<dbReference type="PANTHER" id="PTHR43065:SF10">
    <property type="entry name" value="PEROXIDE STRESS-ACTIVATED HISTIDINE KINASE MAK3"/>
    <property type="match status" value="1"/>
</dbReference>
<evidence type="ECO:0000313" key="13">
    <source>
        <dbReference type="Proteomes" id="UP001162891"/>
    </source>
</evidence>
<keyword evidence="3 9" id="KW-0597">Phosphoprotein</keyword>
<keyword evidence="4" id="KW-0808">Transferase</keyword>
<dbReference type="SUPFAM" id="SSF55874">
    <property type="entry name" value="ATPase domain of HSP90 chaperone/DNA topoisomerase II/histidine kinase"/>
    <property type="match status" value="1"/>
</dbReference>
<evidence type="ECO:0000256" key="1">
    <source>
        <dbReference type="ARBA" id="ARBA00000085"/>
    </source>
</evidence>
<dbReference type="Gene3D" id="3.40.50.2300">
    <property type="match status" value="1"/>
</dbReference>
<dbReference type="SUPFAM" id="SSF52172">
    <property type="entry name" value="CheY-like"/>
    <property type="match status" value="1"/>
</dbReference>
<evidence type="ECO:0000256" key="9">
    <source>
        <dbReference type="PROSITE-ProRule" id="PRU00169"/>
    </source>
</evidence>
<evidence type="ECO:0000256" key="5">
    <source>
        <dbReference type="ARBA" id="ARBA00022741"/>
    </source>
</evidence>
<dbReference type="CDD" id="cd00082">
    <property type="entry name" value="HisKA"/>
    <property type="match status" value="1"/>
</dbReference>
<organism evidence="12 13">
    <name type="scientific">Anaeromyxobacter oryzae</name>
    <dbReference type="NCBI Taxonomy" id="2918170"/>
    <lineage>
        <taxon>Bacteria</taxon>
        <taxon>Pseudomonadati</taxon>
        <taxon>Myxococcota</taxon>
        <taxon>Myxococcia</taxon>
        <taxon>Myxococcales</taxon>
        <taxon>Cystobacterineae</taxon>
        <taxon>Anaeromyxobacteraceae</taxon>
        <taxon>Anaeromyxobacter</taxon>
    </lineage>
</organism>
<evidence type="ECO:0000256" key="7">
    <source>
        <dbReference type="ARBA" id="ARBA00022840"/>
    </source>
</evidence>
<keyword evidence="8" id="KW-0902">Two-component regulatory system</keyword>
<dbReference type="Proteomes" id="UP001162891">
    <property type="component" value="Chromosome"/>
</dbReference>
<evidence type="ECO:0000256" key="8">
    <source>
        <dbReference type="ARBA" id="ARBA00023012"/>
    </source>
</evidence>
<gene>
    <name evidence="12" type="ORF">AMOR_11820</name>
</gene>
<dbReference type="SMART" id="SM00448">
    <property type="entry name" value="REC"/>
    <property type="match status" value="1"/>
</dbReference>
<dbReference type="PROSITE" id="PS50109">
    <property type="entry name" value="HIS_KIN"/>
    <property type="match status" value="1"/>
</dbReference>
<keyword evidence="13" id="KW-1185">Reference proteome</keyword>
<evidence type="ECO:0000256" key="3">
    <source>
        <dbReference type="ARBA" id="ARBA00022553"/>
    </source>
</evidence>
<keyword evidence="5" id="KW-0547">Nucleotide-binding</keyword>
<keyword evidence="6" id="KW-0418">Kinase</keyword>
<evidence type="ECO:0000313" key="12">
    <source>
        <dbReference type="EMBL" id="BDG02186.1"/>
    </source>
</evidence>
<dbReference type="SMART" id="SM00387">
    <property type="entry name" value="HATPase_c"/>
    <property type="match status" value="1"/>
</dbReference>
<feature type="domain" description="Response regulatory" evidence="11">
    <location>
        <begin position="21"/>
        <end position="136"/>
    </location>
</feature>
<evidence type="ECO:0000256" key="2">
    <source>
        <dbReference type="ARBA" id="ARBA00012438"/>
    </source>
</evidence>
<dbReference type="InterPro" id="IPR003661">
    <property type="entry name" value="HisK_dim/P_dom"/>
</dbReference>
<evidence type="ECO:0000256" key="6">
    <source>
        <dbReference type="ARBA" id="ARBA00022777"/>
    </source>
</evidence>
<dbReference type="InterPro" id="IPR005467">
    <property type="entry name" value="His_kinase_dom"/>
</dbReference>
<dbReference type="CDD" id="cd17569">
    <property type="entry name" value="REC_HupR-like"/>
    <property type="match status" value="1"/>
</dbReference>
<keyword evidence="7" id="KW-0067">ATP-binding</keyword>
<dbReference type="PANTHER" id="PTHR43065">
    <property type="entry name" value="SENSOR HISTIDINE KINASE"/>
    <property type="match status" value="1"/>
</dbReference>